<name>A0A6L2JNW8_TANCI</name>
<dbReference type="EMBL" id="BKCJ010001092">
    <property type="protein sequence ID" value="GEU38781.1"/>
    <property type="molecule type" value="Genomic_DNA"/>
</dbReference>
<dbReference type="SUPFAM" id="SSF56672">
    <property type="entry name" value="DNA/RNA polymerases"/>
    <property type="match status" value="1"/>
</dbReference>
<protein>
    <recommendedName>
        <fullName evidence="2">Reverse transcriptase domain-containing protein</fullName>
    </recommendedName>
</protein>
<evidence type="ECO:0008006" key="2">
    <source>
        <dbReference type="Google" id="ProtNLM"/>
    </source>
</evidence>
<accession>A0A6L2JNW8</accession>
<dbReference type="AlphaFoldDB" id="A0A6L2JNW8"/>
<dbReference type="Gene3D" id="3.10.10.10">
    <property type="entry name" value="HIV Type 1 Reverse Transcriptase, subunit A, domain 1"/>
    <property type="match status" value="1"/>
</dbReference>
<sequence length="295" mass="33120">MYSLKVIANGNENKAAWEKEQEARDCQLTDVMNMLWNEEDIALHISLNALIGRNTFQKMKVIGHIGKYEIHILIDSGIPRNFIYCETTKKFRCQMKKTYPLQVTVANGNNMELTMKFMYKGKVINLRGIKSASTMLKPLLKEYYDVFAIPKELPSFRSHDHIIPLKEGTSPVNIIPHRHPPIQKDAIKSMVQELLDSSVIVNVISPLICSGVSSLGITSSSSIIISSSHASHSYCCLDTYVGESLAGCFDEEPLADFELLEVLCLFTIFSPSKGAHLLDGHHVVVSEIHHPCKKY</sequence>
<evidence type="ECO:0000313" key="1">
    <source>
        <dbReference type="EMBL" id="GEU38781.1"/>
    </source>
</evidence>
<comment type="caution">
    <text evidence="1">The sequence shown here is derived from an EMBL/GenBank/DDBJ whole genome shotgun (WGS) entry which is preliminary data.</text>
</comment>
<gene>
    <name evidence="1" type="ORF">Tci_010759</name>
</gene>
<proteinExistence type="predicted"/>
<reference evidence="1" key="1">
    <citation type="journal article" date="2019" name="Sci. Rep.">
        <title>Draft genome of Tanacetum cinerariifolium, the natural source of mosquito coil.</title>
        <authorList>
            <person name="Yamashiro T."/>
            <person name="Shiraishi A."/>
            <person name="Satake H."/>
            <person name="Nakayama K."/>
        </authorList>
    </citation>
    <scope>NUCLEOTIDE SEQUENCE</scope>
</reference>
<dbReference type="InterPro" id="IPR043502">
    <property type="entry name" value="DNA/RNA_pol_sf"/>
</dbReference>
<organism evidence="1">
    <name type="scientific">Tanacetum cinerariifolium</name>
    <name type="common">Dalmatian daisy</name>
    <name type="synonym">Chrysanthemum cinerariifolium</name>
    <dbReference type="NCBI Taxonomy" id="118510"/>
    <lineage>
        <taxon>Eukaryota</taxon>
        <taxon>Viridiplantae</taxon>
        <taxon>Streptophyta</taxon>
        <taxon>Embryophyta</taxon>
        <taxon>Tracheophyta</taxon>
        <taxon>Spermatophyta</taxon>
        <taxon>Magnoliopsida</taxon>
        <taxon>eudicotyledons</taxon>
        <taxon>Gunneridae</taxon>
        <taxon>Pentapetalae</taxon>
        <taxon>asterids</taxon>
        <taxon>campanulids</taxon>
        <taxon>Asterales</taxon>
        <taxon>Asteraceae</taxon>
        <taxon>Asteroideae</taxon>
        <taxon>Anthemideae</taxon>
        <taxon>Anthemidinae</taxon>
        <taxon>Tanacetum</taxon>
    </lineage>
</organism>